<dbReference type="EMBL" id="UYYG01001189">
    <property type="protein sequence ID" value="VDN59751.1"/>
    <property type="molecule type" value="Genomic_DNA"/>
</dbReference>
<evidence type="ECO:0000313" key="4">
    <source>
        <dbReference type="WBParaSite" id="DME_0000669801-mRNA-1"/>
    </source>
</evidence>
<evidence type="ECO:0000313" key="2">
    <source>
        <dbReference type="Proteomes" id="UP000038040"/>
    </source>
</evidence>
<proteinExistence type="predicted"/>
<evidence type="ECO:0000313" key="3">
    <source>
        <dbReference type="Proteomes" id="UP000274756"/>
    </source>
</evidence>
<dbReference type="Proteomes" id="UP000038040">
    <property type="component" value="Unplaced"/>
</dbReference>
<reference evidence="4" key="1">
    <citation type="submission" date="2017-02" db="UniProtKB">
        <authorList>
            <consortium name="WormBaseParasite"/>
        </authorList>
    </citation>
    <scope>IDENTIFICATION</scope>
</reference>
<dbReference type="OrthoDB" id="5774482at2759"/>
<name>A0A0N4UGR3_DRAME</name>
<dbReference type="Proteomes" id="UP000274756">
    <property type="component" value="Unassembled WGS sequence"/>
</dbReference>
<reference evidence="1 3" key="2">
    <citation type="submission" date="2018-11" db="EMBL/GenBank/DDBJ databases">
        <authorList>
            <consortium name="Pathogen Informatics"/>
        </authorList>
    </citation>
    <scope>NUCLEOTIDE SEQUENCE [LARGE SCALE GENOMIC DNA]</scope>
</reference>
<organism evidence="2 4">
    <name type="scientific">Dracunculus medinensis</name>
    <name type="common">Guinea worm</name>
    <dbReference type="NCBI Taxonomy" id="318479"/>
    <lineage>
        <taxon>Eukaryota</taxon>
        <taxon>Metazoa</taxon>
        <taxon>Ecdysozoa</taxon>
        <taxon>Nematoda</taxon>
        <taxon>Chromadorea</taxon>
        <taxon>Rhabditida</taxon>
        <taxon>Spirurina</taxon>
        <taxon>Dracunculoidea</taxon>
        <taxon>Dracunculidae</taxon>
        <taxon>Dracunculus</taxon>
    </lineage>
</organism>
<protein>
    <submittedName>
        <fullName evidence="4">Secreted protein</fullName>
    </submittedName>
</protein>
<dbReference type="WBParaSite" id="DME_0000669801-mRNA-1">
    <property type="protein sequence ID" value="DME_0000669801-mRNA-1"/>
    <property type="gene ID" value="DME_0000669801"/>
</dbReference>
<accession>A0A0N4UGR3</accession>
<gene>
    <name evidence="1" type="ORF">DME_LOCUS9724</name>
</gene>
<dbReference type="AlphaFoldDB" id="A0A0N4UGR3"/>
<keyword evidence="3" id="KW-1185">Reference proteome</keyword>
<sequence length="72" mass="7672">MLLIFLFLPVASAFECYVCGVFLSAPTSNCKGIPKPINCSDSYSPHGCISIIGRQKVISSLIEAFGTANAMK</sequence>
<evidence type="ECO:0000313" key="1">
    <source>
        <dbReference type="EMBL" id="VDN59751.1"/>
    </source>
</evidence>